<dbReference type="EMBL" id="AJVK01007191">
    <property type="status" value="NOT_ANNOTATED_CDS"/>
    <property type="molecule type" value="Genomic_DNA"/>
</dbReference>
<dbReference type="Pfam" id="PF00173">
    <property type="entry name" value="Cyt-b5"/>
    <property type="match status" value="1"/>
</dbReference>
<dbReference type="SUPFAM" id="SSF49764">
    <property type="entry name" value="HSP20-like chaperones"/>
    <property type="match status" value="1"/>
</dbReference>
<reference evidence="3" key="1">
    <citation type="submission" date="2022-08" db="UniProtKB">
        <authorList>
            <consortium name="EnsemblMetazoa"/>
        </authorList>
    </citation>
    <scope>IDENTIFICATION</scope>
    <source>
        <strain evidence="3">Israel</strain>
    </source>
</reference>
<dbReference type="InterPro" id="IPR036400">
    <property type="entry name" value="Cyt_B5-like_heme/steroid_sf"/>
</dbReference>
<dbReference type="VEuPathDB" id="VectorBase:PPAPM1_011204"/>
<dbReference type="InterPro" id="IPR001199">
    <property type="entry name" value="Cyt_B5-like_heme/steroid-bd"/>
</dbReference>
<dbReference type="EMBL" id="AJVK01007193">
    <property type="status" value="NOT_ANNOTATED_CDS"/>
    <property type="molecule type" value="Genomic_DNA"/>
</dbReference>
<dbReference type="InterPro" id="IPR018506">
    <property type="entry name" value="Cyt_B5_heme-BS"/>
</dbReference>
<evidence type="ECO:0000256" key="1">
    <source>
        <dbReference type="RuleBase" id="RU362121"/>
    </source>
</evidence>
<keyword evidence="1" id="KW-0408">Iron</keyword>
<dbReference type="GO" id="GO:0004128">
    <property type="term" value="F:cytochrome-b5 reductase activity, acting on NAD(P)H"/>
    <property type="evidence" value="ECO:0007669"/>
    <property type="project" value="TreeGrafter"/>
</dbReference>
<organism evidence="3 4">
    <name type="scientific">Phlebotomus papatasi</name>
    <name type="common">Sandfly</name>
    <dbReference type="NCBI Taxonomy" id="29031"/>
    <lineage>
        <taxon>Eukaryota</taxon>
        <taxon>Metazoa</taxon>
        <taxon>Ecdysozoa</taxon>
        <taxon>Arthropoda</taxon>
        <taxon>Hexapoda</taxon>
        <taxon>Insecta</taxon>
        <taxon>Pterygota</taxon>
        <taxon>Neoptera</taxon>
        <taxon>Endopterygota</taxon>
        <taxon>Diptera</taxon>
        <taxon>Nematocera</taxon>
        <taxon>Psychodoidea</taxon>
        <taxon>Psychodidae</taxon>
        <taxon>Phlebotomus</taxon>
        <taxon>Phlebotomus</taxon>
    </lineage>
</organism>
<feature type="region of interest" description="Disordered" evidence="2">
    <location>
        <begin position="129"/>
        <end position="148"/>
    </location>
</feature>
<dbReference type="FunFam" id="3.10.120.10:FF:000001">
    <property type="entry name" value="Cytochrome b5 reductase 4"/>
    <property type="match status" value="1"/>
</dbReference>
<keyword evidence="1" id="KW-0349">Heme</keyword>
<proteinExistence type="inferred from homology"/>
<evidence type="ECO:0000256" key="2">
    <source>
        <dbReference type="SAM" id="MobiDB-lite"/>
    </source>
</evidence>
<dbReference type="PANTHER" id="PTHR46237">
    <property type="entry name" value="CYTOCHROME B5 REDUCTASE 4 FAMILY MEMBER"/>
    <property type="match status" value="1"/>
</dbReference>
<evidence type="ECO:0000313" key="3">
    <source>
        <dbReference type="EnsemblMetazoa" id="PPAI009731-PA"/>
    </source>
</evidence>
<feature type="compositionally biased region" description="Polar residues" evidence="2">
    <location>
        <begin position="129"/>
        <end position="143"/>
    </location>
</feature>
<dbReference type="PROSITE" id="PS50255">
    <property type="entry name" value="CYTOCHROME_B5_2"/>
    <property type="match status" value="1"/>
</dbReference>
<keyword evidence="1" id="KW-0479">Metal-binding</keyword>
<evidence type="ECO:0000313" key="4">
    <source>
        <dbReference type="Proteomes" id="UP000092462"/>
    </source>
</evidence>
<name>A0A1B0F028_PHLPP</name>
<comment type="similarity">
    <text evidence="1">Belongs to the cytochrome b5 family.</text>
</comment>
<dbReference type="InterPro" id="IPR008978">
    <property type="entry name" value="HSP20-like_chaperone"/>
</dbReference>
<keyword evidence="4" id="KW-1185">Reference proteome</keyword>
<dbReference type="Gene3D" id="2.60.40.790">
    <property type="match status" value="1"/>
</dbReference>
<dbReference type="Gene3D" id="3.10.120.10">
    <property type="entry name" value="Cytochrome b5-like heme/steroid binding domain"/>
    <property type="match status" value="1"/>
</dbReference>
<dbReference type="GO" id="GO:0005783">
    <property type="term" value="C:endoplasmic reticulum"/>
    <property type="evidence" value="ECO:0007669"/>
    <property type="project" value="TreeGrafter"/>
</dbReference>
<dbReference type="GO" id="GO:0020037">
    <property type="term" value="F:heme binding"/>
    <property type="evidence" value="ECO:0007669"/>
    <property type="project" value="UniProtKB-UniRule"/>
</dbReference>
<dbReference type="PANTHER" id="PTHR46237:SF1">
    <property type="entry name" value="CYTOCHROME B5 REDUCTASE 4"/>
    <property type="match status" value="1"/>
</dbReference>
<dbReference type="VEuPathDB" id="VectorBase:PPAI009731"/>
<dbReference type="GO" id="GO:0006801">
    <property type="term" value="P:superoxide metabolic process"/>
    <property type="evidence" value="ECO:0007669"/>
    <property type="project" value="TreeGrafter"/>
</dbReference>
<protein>
    <submittedName>
        <fullName evidence="3">Uncharacterized protein</fullName>
    </submittedName>
</protein>
<dbReference type="InterPro" id="IPR051872">
    <property type="entry name" value="Cytochrome_b5/Flavoprotein_Rdt"/>
</dbReference>
<accession>A0A1B0F028</accession>
<dbReference type="SUPFAM" id="SSF55856">
    <property type="entry name" value="Cytochrome b5-like heme/steroid binding domain"/>
    <property type="match status" value="1"/>
</dbReference>
<dbReference type="Proteomes" id="UP000092462">
    <property type="component" value="Unassembled WGS sequence"/>
</dbReference>
<dbReference type="EnsemblMetazoa" id="PPAI009731-RA">
    <property type="protein sequence ID" value="PPAI009731-PA"/>
    <property type="gene ID" value="PPAI009731"/>
</dbReference>
<dbReference type="PROSITE" id="PS00191">
    <property type="entry name" value="CYTOCHROME_B5_1"/>
    <property type="match status" value="1"/>
</dbReference>
<dbReference type="AlphaFoldDB" id="A0A1B0F028"/>
<dbReference type="PRINTS" id="PR00363">
    <property type="entry name" value="CYTOCHROMEB5"/>
</dbReference>
<dbReference type="GO" id="GO:0046872">
    <property type="term" value="F:metal ion binding"/>
    <property type="evidence" value="ECO:0007669"/>
    <property type="project" value="UniProtKB-UniRule"/>
</dbReference>
<dbReference type="EMBL" id="AJVK01007190">
    <property type="status" value="NOT_ANNOTATED_CDS"/>
    <property type="molecule type" value="Genomic_DNA"/>
</dbReference>
<dbReference type="SMART" id="SM01117">
    <property type="entry name" value="Cyt-b5"/>
    <property type="match status" value="1"/>
</dbReference>
<dbReference type="EMBL" id="AJVK01007192">
    <property type="status" value="NOT_ANNOTATED_CDS"/>
    <property type="molecule type" value="Genomic_DNA"/>
</dbReference>
<sequence>MINNYGNPRNKCALKPGHSLMDWIRLGSSGCDLAGTKGIVAPVSHAELSKHCKKSDAWIAIRGKVYNVTQYLDFHPGGIDELMRGVGKDATKLFEEVHAWVNYEQLLAKCYIGPLRNVASINLEPLDTTSTAHSKNQSPTSANGGFRLPFSISLTPSPTPTAPPSPEKEEIIPRFDWIQKTSDLTIIFYTKTLCNPGVTVEYMNDQEIDIRVLIGRTTHLFQLKFAHEVRWPCSGRIALESGKIELVFGKTQPALWTSFGLMERKKVTDLEVGVREFDAIQCQKFNHDSYANIY</sequence>